<feature type="domain" description="TLDc" evidence="2">
    <location>
        <begin position="119"/>
        <end position="285"/>
    </location>
</feature>
<sequence length="285" mass="32140">MLNYPIMKQRVREITEDQWYGERIAEYISDQYKNIQEKKLPITIFSVAGAGEAPKQPLTHQFLQISRVTLVDSHKQVIQSNSKHKKSPPQKQILTPQKQKSSQMQPIVKQQTLFEDSFILVDSSKKQTMINYIAQMGKTNIKLALLYRATRDGFGNNDFHRTCDKKGPILVIILTTDGCVLGGFTSDEWESNFQCKPSYDGWLFTIAHPHPFKRTIGNDGGILCGGGFGIWFGYKDIGISENSNMNSDSFVHGGGNSYEFGGVSLLNVEGVTNFRTKEIEIYKVA</sequence>
<dbReference type="AlphaFoldDB" id="A0A8J8NT57"/>
<evidence type="ECO:0000313" key="3">
    <source>
        <dbReference type="EMBL" id="TNV81487.1"/>
    </source>
</evidence>
<dbReference type="OrthoDB" id="25620at2759"/>
<dbReference type="PROSITE" id="PS51886">
    <property type="entry name" value="TLDC"/>
    <property type="match status" value="1"/>
</dbReference>
<keyword evidence="4" id="KW-1185">Reference proteome</keyword>
<evidence type="ECO:0000256" key="1">
    <source>
        <dbReference type="SAM" id="MobiDB-lite"/>
    </source>
</evidence>
<dbReference type="Pfam" id="PF07534">
    <property type="entry name" value="TLD"/>
    <property type="match status" value="1"/>
</dbReference>
<dbReference type="Proteomes" id="UP000785679">
    <property type="component" value="Unassembled WGS sequence"/>
</dbReference>
<evidence type="ECO:0000313" key="4">
    <source>
        <dbReference type="Proteomes" id="UP000785679"/>
    </source>
</evidence>
<organism evidence="3 4">
    <name type="scientific">Halteria grandinella</name>
    <dbReference type="NCBI Taxonomy" id="5974"/>
    <lineage>
        <taxon>Eukaryota</taxon>
        <taxon>Sar</taxon>
        <taxon>Alveolata</taxon>
        <taxon>Ciliophora</taxon>
        <taxon>Intramacronucleata</taxon>
        <taxon>Spirotrichea</taxon>
        <taxon>Stichotrichia</taxon>
        <taxon>Sporadotrichida</taxon>
        <taxon>Halteriidae</taxon>
        <taxon>Halteria</taxon>
    </lineage>
</organism>
<accession>A0A8J8NT57</accession>
<dbReference type="InterPro" id="IPR006571">
    <property type="entry name" value="TLDc_dom"/>
</dbReference>
<evidence type="ECO:0000259" key="2">
    <source>
        <dbReference type="PROSITE" id="PS51886"/>
    </source>
</evidence>
<name>A0A8J8NT57_HALGN</name>
<protein>
    <recommendedName>
        <fullName evidence="2">TLDc domain-containing protein</fullName>
    </recommendedName>
</protein>
<gene>
    <name evidence="3" type="ORF">FGO68_gene6673</name>
</gene>
<comment type="caution">
    <text evidence="3">The sequence shown here is derived from an EMBL/GenBank/DDBJ whole genome shotgun (WGS) entry which is preliminary data.</text>
</comment>
<reference evidence="3" key="1">
    <citation type="submission" date="2019-06" db="EMBL/GenBank/DDBJ databases">
        <authorList>
            <person name="Zheng W."/>
        </authorList>
    </citation>
    <scope>NUCLEOTIDE SEQUENCE</scope>
    <source>
        <strain evidence="3">QDHG01</strain>
    </source>
</reference>
<feature type="compositionally biased region" description="Polar residues" evidence="1">
    <location>
        <begin position="89"/>
        <end position="105"/>
    </location>
</feature>
<dbReference type="EMBL" id="RRYP01006081">
    <property type="protein sequence ID" value="TNV81487.1"/>
    <property type="molecule type" value="Genomic_DNA"/>
</dbReference>
<feature type="region of interest" description="Disordered" evidence="1">
    <location>
        <begin position="77"/>
        <end position="105"/>
    </location>
</feature>
<proteinExistence type="predicted"/>